<name>A0A4Z2FVI6_9TELE</name>
<evidence type="ECO:0000313" key="2">
    <source>
        <dbReference type="EMBL" id="TNN45277.1"/>
    </source>
</evidence>
<feature type="compositionally biased region" description="Gly residues" evidence="1">
    <location>
        <begin position="41"/>
        <end position="54"/>
    </location>
</feature>
<protein>
    <submittedName>
        <fullName evidence="2">Uncharacterized protein</fullName>
    </submittedName>
</protein>
<organism evidence="2 3">
    <name type="scientific">Liparis tanakae</name>
    <name type="common">Tanaka's snailfish</name>
    <dbReference type="NCBI Taxonomy" id="230148"/>
    <lineage>
        <taxon>Eukaryota</taxon>
        <taxon>Metazoa</taxon>
        <taxon>Chordata</taxon>
        <taxon>Craniata</taxon>
        <taxon>Vertebrata</taxon>
        <taxon>Euteleostomi</taxon>
        <taxon>Actinopterygii</taxon>
        <taxon>Neopterygii</taxon>
        <taxon>Teleostei</taxon>
        <taxon>Neoteleostei</taxon>
        <taxon>Acanthomorphata</taxon>
        <taxon>Eupercaria</taxon>
        <taxon>Perciformes</taxon>
        <taxon>Cottioidei</taxon>
        <taxon>Cottales</taxon>
        <taxon>Liparidae</taxon>
        <taxon>Liparis</taxon>
    </lineage>
</organism>
<reference evidence="2 3" key="1">
    <citation type="submission" date="2019-03" db="EMBL/GenBank/DDBJ databases">
        <title>First draft genome of Liparis tanakae, snailfish: a comprehensive survey of snailfish specific genes.</title>
        <authorList>
            <person name="Kim W."/>
            <person name="Song I."/>
            <person name="Jeong J.-H."/>
            <person name="Kim D."/>
            <person name="Kim S."/>
            <person name="Ryu S."/>
            <person name="Song J.Y."/>
            <person name="Lee S.K."/>
        </authorList>
    </citation>
    <scope>NUCLEOTIDE SEQUENCE [LARGE SCALE GENOMIC DNA]</scope>
    <source>
        <tissue evidence="2">Muscle</tissue>
    </source>
</reference>
<sequence>MRGTGVTSEGVFLAVTGLQRGRELAPSGHEIQQLVMHSGSLWGGGGGGGEGGGENPRSRRRAAWIGCITGLQAGFHREAVSEHGLLSDGGRFVLDAWHADHHPTWVPEI</sequence>
<feature type="region of interest" description="Disordered" evidence="1">
    <location>
        <begin position="39"/>
        <end position="58"/>
    </location>
</feature>
<comment type="caution">
    <text evidence="2">The sequence shown here is derived from an EMBL/GenBank/DDBJ whole genome shotgun (WGS) entry which is preliminary data.</text>
</comment>
<keyword evidence="3" id="KW-1185">Reference proteome</keyword>
<dbReference type="AlphaFoldDB" id="A0A4Z2FVI6"/>
<proteinExistence type="predicted"/>
<evidence type="ECO:0000313" key="3">
    <source>
        <dbReference type="Proteomes" id="UP000314294"/>
    </source>
</evidence>
<evidence type="ECO:0000256" key="1">
    <source>
        <dbReference type="SAM" id="MobiDB-lite"/>
    </source>
</evidence>
<dbReference type="EMBL" id="SRLO01000855">
    <property type="protein sequence ID" value="TNN45277.1"/>
    <property type="molecule type" value="Genomic_DNA"/>
</dbReference>
<accession>A0A4Z2FVI6</accession>
<gene>
    <name evidence="2" type="ORF">EYF80_044507</name>
</gene>
<dbReference type="Proteomes" id="UP000314294">
    <property type="component" value="Unassembled WGS sequence"/>
</dbReference>